<evidence type="ECO:0000256" key="9">
    <source>
        <dbReference type="SAM" id="MobiDB-lite"/>
    </source>
</evidence>
<evidence type="ECO:0000313" key="11">
    <source>
        <dbReference type="EMBL" id="KXJ90348.1"/>
    </source>
</evidence>
<comment type="similarity">
    <text evidence="2">Belongs to the oligopeptide OPT transporter family.</text>
</comment>
<keyword evidence="5" id="KW-0571">Peptide transport</keyword>
<keyword evidence="4 10" id="KW-0812">Transmembrane</keyword>
<dbReference type="OrthoDB" id="9986677at2759"/>
<organism evidence="11 12">
    <name type="scientific">Microdochium bolleyi</name>
    <dbReference type="NCBI Taxonomy" id="196109"/>
    <lineage>
        <taxon>Eukaryota</taxon>
        <taxon>Fungi</taxon>
        <taxon>Dikarya</taxon>
        <taxon>Ascomycota</taxon>
        <taxon>Pezizomycotina</taxon>
        <taxon>Sordariomycetes</taxon>
        <taxon>Xylariomycetidae</taxon>
        <taxon>Xylariales</taxon>
        <taxon>Microdochiaceae</taxon>
        <taxon>Microdochium</taxon>
    </lineage>
</organism>
<dbReference type="InParanoid" id="A0A136IZL4"/>
<feature type="transmembrane region" description="Helical" evidence="10">
    <location>
        <begin position="247"/>
        <end position="264"/>
    </location>
</feature>
<dbReference type="AlphaFoldDB" id="A0A136IZL4"/>
<evidence type="ECO:0000313" key="12">
    <source>
        <dbReference type="Proteomes" id="UP000070501"/>
    </source>
</evidence>
<evidence type="ECO:0000256" key="8">
    <source>
        <dbReference type="ARBA" id="ARBA00023136"/>
    </source>
</evidence>
<feature type="transmembrane region" description="Helical" evidence="10">
    <location>
        <begin position="312"/>
        <end position="336"/>
    </location>
</feature>
<evidence type="ECO:0000256" key="2">
    <source>
        <dbReference type="ARBA" id="ARBA00008807"/>
    </source>
</evidence>
<evidence type="ECO:0000256" key="10">
    <source>
        <dbReference type="SAM" id="Phobius"/>
    </source>
</evidence>
<dbReference type="GO" id="GO:0016020">
    <property type="term" value="C:membrane"/>
    <property type="evidence" value="ECO:0007669"/>
    <property type="project" value="UniProtKB-SubCell"/>
</dbReference>
<keyword evidence="8 10" id="KW-0472">Membrane</keyword>
<feature type="region of interest" description="Disordered" evidence="9">
    <location>
        <begin position="1"/>
        <end position="50"/>
    </location>
</feature>
<keyword evidence="3" id="KW-0813">Transport</keyword>
<gene>
    <name evidence="11" type="ORF">Micbo1qcDRAFT_226229</name>
</gene>
<keyword evidence="12" id="KW-1185">Reference proteome</keyword>
<feature type="transmembrane region" description="Helical" evidence="10">
    <location>
        <begin position="487"/>
        <end position="507"/>
    </location>
</feature>
<dbReference type="Pfam" id="PF03169">
    <property type="entry name" value="OPT"/>
    <property type="match status" value="1"/>
</dbReference>
<evidence type="ECO:0000256" key="1">
    <source>
        <dbReference type="ARBA" id="ARBA00004141"/>
    </source>
</evidence>
<dbReference type="GO" id="GO:0035673">
    <property type="term" value="F:oligopeptide transmembrane transporter activity"/>
    <property type="evidence" value="ECO:0007669"/>
    <property type="project" value="InterPro"/>
</dbReference>
<feature type="transmembrane region" description="Helical" evidence="10">
    <location>
        <begin position="717"/>
        <end position="740"/>
    </location>
</feature>
<feature type="transmembrane region" description="Helical" evidence="10">
    <location>
        <begin position="181"/>
        <end position="205"/>
    </location>
</feature>
<feature type="transmembrane region" description="Helical" evidence="10">
    <location>
        <begin position="688"/>
        <end position="705"/>
    </location>
</feature>
<sequence length="777" mass="87606">MQKEDDIANLQGKEMVTQVQGLPETSATSSSDSDTPDVEERRRHSDESSAPSADILLAAGVGLREDDTTMPCLTLRMWTIGIAFCILGSGVNTLYTFRFPSVTLSQSAVQFLAWPIGKAWEYIVPDWGMNVRGTRHSLNPGPFNYKENILVYILANLSFLTRLSADVLTEQRHFYGFNAGWGFELTITFATIIFGFALSGIFRALVVEPAGFIWPGVLGNTALNHTLHSRDDEKESVHRSGWKMSRYRFFMLAFCISFCWYWFPDFIFPALGYFTFICWAAPDNVVVNQVFGMKSGMGLLPFTFDWSQIAYIGSPLVVPSWAIFNVLASLVFWIYIVSPALYYTNTWYTAHLPFQSNSVYDNTGKTYNVSRVINKSDDFSFNATRYEEYSAVYLPVTYALNTFGLCFATLASLFVWLFLEKRDAFVKVYKSSSFGHFFTSGEKFSRRGPQPQYRPVPTWWFLIALLIAIGLGVFACEFYPVQLRWHGALLSFVISMIFFVPLAWVYATTNVKIQTEVLCRIISGFLYDGKVLANIWMFDLGYISGIKGLAFAQDLKLGIYCNIPPRQLFLVQCVGIVVGTISQVSVLNWALTTIPNICTDKAANGFNCPFSRTHYNTSLIWGAVGPRRFFASGALYSGLLYFFLLGAFLPVFVWVLKKYIFPRSKLVAKIHVPLFLGGLNYIPPATGTNYGSWAIVGLVFGLWLRRTQHGWWQRYNFVLSSAMDCSVAIAGIVIFFAIFYTGAAKGFSWWGTDVYKNTCDWNGCSYLNTPKGTTFGL</sequence>
<name>A0A136IZL4_9PEZI</name>
<feature type="transmembrane region" description="Helical" evidence="10">
    <location>
        <begin position="77"/>
        <end position="97"/>
    </location>
</feature>
<protein>
    <submittedName>
        <fullName evidence="11">OPT oligopeptide transporter protein-domain-containing protein</fullName>
    </submittedName>
</protein>
<dbReference type="InterPro" id="IPR004648">
    <property type="entry name" value="Oligpept_transpt"/>
</dbReference>
<evidence type="ECO:0000256" key="7">
    <source>
        <dbReference type="ARBA" id="ARBA00022989"/>
    </source>
</evidence>
<feature type="transmembrane region" description="Helical" evidence="10">
    <location>
        <begin position="398"/>
        <end position="419"/>
    </location>
</feature>
<feature type="transmembrane region" description="Helical" evidence="10">
    <location>
        <begin position="634"/>
        <end position="654"/>
    </location>
</feature>
<dbReference type="NCBIfam" id="TIGR00728">
    <property type="entry name" value="OPT_sfam"/>
    <property type="match status" value="1"/>
</dbReference>
<evidence type="ECO:0000256" key="3">
    <source>
        <dbReference type="ARBA" id="ARBA00022448"/>
    </source>
</evidence>
<feature type="transmembrane region" description="Helical" evidence="10">
    <location>
        <begin position="568"/>
        <end position="591"/>
    </location>
</feature>
<dbReference type="NCBIfam" id="TIGR00727">
    <property type="entry name" value="ISP4_OPT"/>
    <property type="match status" value="1"/>
</dbReference>
<proteinExistence type="inferred from homology"/>
<dbReference type="EMBL" id="KQ964252">
    <property type="protein sequence ID" value="KXJ90348.1"/>
    <property type="molecule type" value="Genomic_DNA"/>
</dbReference>
<feature type="transmembrane region" description="Helical" evidence="10">
    <location>
        <begin position="459"/>
        <end position="481"/>
    </location>
</feature>
<reference evidence="12" key="1">
    <citation type="submission" date="2016-02" db="EMBL/GenBank/DDBJ databases">
        <title>Draft genome sequence of Microdochium bolleyi, a fungal endophyte of beachgrass.</title>
        <authorList>
            <consortium name="DOE Joint Genome Institute"/>
            <person name="David A.S."/>
            <person name="May G."/>
            <person name="Haridas S."/>
            <person name="Lim J."/>
            <person name="Wang M."/>
            <person name="Labutti K."/>
            <person name="Lipzen A."/>
            <person name="Barry K."/>
            <person name="Grigoriev I.V."/>
        </authorList>
    </citation>
    <scope>NUCLEOTIDE SEQUENCE [LARGE SCALE GENOMIC DNA]</scope>
    <source>
        <strain evidence="12">J235TASD1</strain>
    </source>
</reference>
<evidence type="ECO:0000256" key="4">
    <source>
        <dbReference type="ARBA" id="ARBA00022692"/>
    </source>
</evidence>
<feature type="compositionally biased region" description="Basic and acidic residues" evidence="9">
    <location>
        <begin position="38"/>
        <end position="47"/>
    </location>
</feature>
<accession>A0A136IZL4</accession>
<evidence type="ECO:0000256" key="6">
    <source>
        <dbReference type="ARBA" id="ARBA00022927"/>
    </source>
</evidence>
<dbReference type="Proteomes" id="UP000070501">
    <property type="component" value="Unassembled WGS sequence"/>
</dbReference>
<evidence type="ECO:0000256" key="5">
    <source>
        <dbReference type="ARBA" id="ARBA00022856"/>
    </source>
</evidence>
<dbReference type="InterPro" id="IPR004813">
    <property type="entry name" value="OPT"/>
</dbReference>
<keyword evidence="7 10" id="KW-1133">Transmembrane helix</keyword>
<comment type="subcellular location">
    <subcellularLocation>
        <location evidence="1">Membrane</location>
        <topology evidence="1">Multi-pass membrane protein</topology>
    </subcellularLocation>
</comment>
<dbReference type="GO" id="GO:0015031">
    <property type="term" value="P:protein transport"/>
    <property type="evidence" value="ECO:0007669"/>
    <property type="project" value="UniProtKB-KW"/>
</dbReference>
<dbReference type="PANTHER" id="PTHR22601">
    <property type="entry name" value="ISP4 LIKE PROTEIN"/>
    <property type="match status" value="1"/>
</dbReference>
<keyword evidence="6" id="KW-0653">Protein transport</keyword>